<accession>A0A6C0HTI7</accession>
<evidence type="ECO:0000256" key="1">
    <source>
        <dbReference type="ARBA" id="ARBA00023098"/>
    </source>
</evidence>
<keyword evidence="2" id="KW-0812">Transmembrane</keyword>
<proteinExistence type="predicted"/>
<evidence type="ECO:0000313" key="4">
    <source>
        <dbReference type="EMBL" id="QHT84001.1"/>
    </source>
</evidence>
<dbReference type="PROSITE" id="PS51635">
    <property type="entry name" value="PNPLA"/>
    <property type="match status" value="1"/>
</dbReference>
<keyword evidence="2" id="KW-1133">Transmembrane helix</keyword>
<feature type="domain" description="PNPLA" evidence="3">
    <location>
        <begin position="30"/>
        <end position="228"/>
    </location>
</feature>
<keyword evidence="1" id="KW-0443">Lipid metabolism</keyword>
<sequence>MDISDTDTNDNIRSDTENVAEEALSGIRHLVMSSGVIYGFTFFGILKKMHQTGKINLFDLQSIHATSVGSIMGTMMALWTISPTLDASGEKIFEWDILENYMVHRPWQHVFQFSLQNMINCYQKCGIFQKDIIKDILDSLFRSKDLDIATITMQEFFDLTHIELFFFTVELQQFKIVNISHHTHPNWCVLDAIYASSCAPILFTPHENDSIKYTDGGFLVHYPMNYCLQWCDEHEYARDTVFGIHLLSHGVVIPQQESVVPLRTESKKFTLLDYFYTLTKHFYQIYSQFTEAGTSYSHQEIQPYEINVPPTLHAMDVITVVRSHEERQKLIEYGYSLVRGFCET</sequence>
<name>A0A6C0HTI7_9ZZZZ</name>
<evidence type="ECO:0000259" key="3">
    <source>
        <dbReference type="PROSITE" id="PS51635"/>
    </source>
</evidence>
<organism evidence="4">
    <name type="scientific">viral metagenome</name>
    <dbReference type="NCBI Taxonomy" id="1070528"/>
    <lineage>
        <taxon>unclassified sequences</taxon>
        <taxon>metagenomes</taxon>
        <taxon>organismal metagenomes</taxon>
    </lineage>
</organism>
<evidence type="ECO:0000256" key="2">
    <source>
        <dbReference type="SAM" id="Phobius"/>
    </source>
</evidence>
<protein>
    <recommendedName>
        <fullName evidence="3">PNPLA domain-containing protein</fullName>
    </recommendedName>
</protein>
<keyword evidence="2" id="KW-0472">Membrane</keyword>
<dbReference type="Gene3D" id="3.40.1090.10">
    <property type="entry name" value="Cytosolic phospholipase A2 catalytic domain"/>
    <property type="match status" value="1"/>
</dbReference>
<dbReference type="SUPFAM" id="SSF52151">
    <property type="entry name" value="FabD/lysophospholipase-like"/>
    <property type="match status" value="1"/>
</dbReference>
<dbReference type="InterPro" id="IPR016035">
    <property type="entry name" value="Acyl_Trfase/lysoPLipase"/>
</dbReference>
<dbReference type="GO" id="GO:0006629">
    <property type="term" value="P:lipid metabolic process"/>
    <property type="evidence" value="ECO:0007669"/>
    <property type="project" value="UniProtKB-KW"/>
</dbReference>
<reference evidence="4" key="1">
    <citation type="journal article" date="2020" name="Nature">
        <title>Giant virus diversity and host interactions through global metagenomics.</title>
        <authorList>
            <person name="Schulz F."/>
            <person name="Roux S."/>
            <person name="Paez-Espino D."/>
            <person name="Jungbluth S."/>
            <person name="Walsh D.A."/>
            <person name="Denef V.J."/>
            <person name="McMahon K.D."/>
            <person name="Konstantinidis K.T."/>
            <person name="Eloe-Fadrosh E.A."/>
            <person name="Kyrpides N.C."/>
            <person name="Woyke T."/>
        </authorList>
    </citation>
    <scope>NUCLEOTIDE SEQUENCE</scope>
    <source>
        <strain evidence="4">GVMAG-M-3300023184-16</strain>
    </source>
</reference>
<dbReference type="AlphaFoldDB" id="A0A6C0HTI7"/>
<feature type="transmembrane region" description="Helical" evidence="2">
    <location>
        <begin position="27"/>
        <end position="46"/>
    </location>
</feature>
<dbReference type="EMBL" id="MN740015">
    <property type="protein sequence ID" value="QHT84001.1"/>
    <property type="molecule type" value="Genomic_DNA"/>
</dbReference>
<dbReference type="Pfam" id="PF01734">
    <property type="entry name" value="Patatin"/>
    <property type="match status" value="1"/>
</dbReference>
<dbReference type="InterPro" id="IPR002641">
    <property type="entry name" value="PNPLA_dom"/>
</dbReference>